<dbReference type="AlphaFoldDB" id="A0AAW1M4G4"/>
<dbReference type="GO" id="GO:0046983">
    <property type="term" value="F:protein dimerization activity"/>
    <property type="evidence" value="ECO:0007669"/>
    <property type="project" value="InterPro"/>
</dbReference>
<dbReference type="Pfam" id="PF00010">
    <property type="entry name" value="HLH"/>
    <property type="match status" value="1"/>
</dbReference>
<dbReference type="PROSITE" id="PS50888">
    <property type="entry name" value="BHLH"/>
    <property type="match status" value="1"/>
</dbReference>
<proteinExistence type="predicted"/>
<dbReference type="InterPro" id="IPR051358">
    <property type="entry name" value="TF_AMS/ICE1/BHLH6-like"/>
</dbReference>
<evidence type="ECO:0000313" key="7">
    <source>
        <dbReference type="Proteomes" id="UP001443914"/>
    </source>
</evidence>
<comment type="subcellular location">
    <subcellularLocation>
        <location evidence="1">Nucleus</location>
    </subcellularLocation>
</comment>
<keyword evidence="7" id="KW-1185">Reference proteome</keyword>
<keyword evidence="4" id="KW-0539">Nucleus</keyword>
<evidence type="ECO:0000256" key="1">
    <source>
        <dbReference type="ARBA" id="ARBA00004123"/>
    </source>
</evidence>
<evidence type="ECO:0000259" key="5">
    <source>
        <dbReference type="PROSITE" id="PS50888"/>
    </source>
</evidence>
<dbReference type="InterPro" id="IPR054502">
    <property type="entry name" value="bHLH-TF_ACT-like_plant"/>
</dbReference>
<evidence type="ECO:0000256" key="2">
    <source>
        <dbReference type="ARBA" id="ARBA00023015"/>
    </source>
</evidence>
<dbReference type="Gene3D" id="4.10.280.10">
    <property type="entry name" value="Helix-loop-helix DNA-binding domain"/>
    <property type="match status" value="1"/>
</dbReference>
<keyword evidence="3" id="KW-0804">Transcription</keyword>
<dbReference type="SUPFAM" id="SSF47459">
    <property type="entry name" value="HLH, helix-loop-helix DNA-binding domain"/>
    <property type="match status" value="1"/>
</dbReference>
<evidence type="ECO:0000313" key="6">
    <source>
        <dbReference type="EMBL" id="KAK9740477.1"/>
    </source>
</evidence>
<sequence length="273" mass="30411">MEVNKDGFIEELLRRETTTWVSPNENGFIDGSSSFLGDYYVNPGSEFSVSSLLSDEIQCETKLPSSTSSLPSAVYQHDIIPTTFNTGVCTPTSSVRKAVGQPSKNLMAERRRRKRLNDRLAMLRSVVPKISKMDRTSILGDTIDYMKELLGRINNLQEEVDSVTSDPFNVVTIFKDSKPNDVLVRNSPKFDVERRKMDTRVELCCAGKPGLLLSTISTLEALGLEVQQCVISCFNDFSLHASCYQVMEHGSLLSSEDIKQALFRNAGYGGRCL</sequence>
<dbReference type="GO" id="GO:0043565">
    <property type="term" value="F:sequence-specific DNA binding"/>
    <property type="evidence" value="ECO:0007669"/>
    <property type="project" value="TreeGrafter"/>
</dbReference>
<reference evidence="6" key="1">
    <citation type="submission" date="2024-03" db="EMBL/GenBank/DDBJ databases">
        <title>WGS assembly of Saponaria officinalis var. Norfolk2.</title>
        <authorList>
            <person name="Jenkins J."/>
            <person name="Shu S."/>
            <person name="Grimwood J."/>
            <person name="Barry K."/>
            <person name="Goodstein D."/>
            <person name="Schmutz J."/>
            <person name="Leebens-Mack J."/>
            <person name="Osbourn A."/>
        </authorList>
    </citation>
    <scope>NUCLEOTIDE SEQUENCE [LARGE SCALE GENOMIC DNA]</scope>
    <source>
        <strain evidence="6">JIC</strain>
    </source>
</reference>
<evidence type="ECO:0000256" key="3">
    <source>
        <dbReference type="ARBA" id="ARBA00023163"/>
    </source>
</evidence>
<feature type="domain" description="BHLH" evidence="5">
    <location>
        <begin position="100"/>
        <end position="149"/>
    </location>
</feature>
<dbReference type="PANTHER" id="PTHR31945">
    <property type="entry name" value="TRANSCRIPTION FACTOR SCREAM2-RELATED"/>
    <property type="match status" value="1"/>
</dbReference>
<dbReference type="GO" id="GO:0003700">
    <property type="term" value="F:DNA-binding transcription factor activity"/>
    <property type="evidence" value="ECO:0007669"/>
    <property type="project" value="TreeGrafter"/>
</dbReference>
<protein>
    <recommendedName>
        <fullName evidence="5">BHLH domain-containing protein</fullName>
    </recommendedName>
</protein>
<dbReference type="GO" id="GO:0005634">
    <property type="term" value="C:nucleus"/>
    <property type="evidence" value="ECO:0007669"/>
    <property type="project" value="UniProtKB-SubCell"/>
</dbReference>
<keyword evidence="2" id="KW-0805">Transcription regulation</keyword>
<dbReference type="Proteomes" id="UP001443914">
    <property type="component" value="Unassembled WGS sequence"/>
</dbReference>
<dbReference type="PANTHER" id="PTHR31945:SF15">
    <property type="entry name" value="TRANSCRIPTION FACTOR BHLH61-RELATED"/>
    <property type="match status" value="1"/>
</dbReference>
<comment type="caution">
    <text evidence="6">The sequence shown here is derived from an EMBL/GenBank/DDBJ whole genome shotgun (WGS) entry which is preliminary data.</text>
</comment>
<evidence type="ECO:0000256" key="4">
    <source>
        <dbReference type="ARBA" id="ARBA00023242"/>
    </source>
</evidence>
<dbReference type="EMBL" id="JBDFQZ010000003">
    <property type="protein sequence ID" value="KAK9740477.1"/>
    <property type="molecule type" value="Genomic_DNA"/>
</dbReference>
<dbReference type="InterPro" id="IPR036638">
    <property type="entry name" value="HLH_DNA-bd_sf"/>
</dbReference>
<gene>
    <name evidence="6" type="ORF">RND81_03G038600</name>
</gene>
<dbReference type="Pfam" id="PF22754">
    <property type="entry name" value="bHLH-TF_ACT-like_plant"/>
    <property type="match status" value="1"/>
</dbReference>
<accession>A0AAW1M4G4</accession>
<organism evidence="6 7">
    <name type="scientific">Saponaria officinalis</name>
    <name type="common">Common soapwort</name>
    <name type="synonym">Lychnis saponaria</name>
    <dbReference type="NCBI Taxonomy" id="3572"/>
    <lineage>
        <taxon>Eukaryota</taxon>
        <taxon>Viridiplantae</taxon>
        <taxon>Streptophyta</taxon>
        <taxon>Embryophyta</taxon>
        <taxon>Tracheophyta</taxon>
        <taxon>Spermatophyta</taxon>
        <taxon>Magnoliopsida</taxon>
        <taxon>eudicotyledons</taxon>
        <taxon>Gunneridae</taxon>
        <taxon>Pentapetalae</taxon>
        <taxon>Caryophyllales</taxon>
        <taxon>Caryophyllaceae</taxon>
        <taxon>Caryophylleae</taxon>
        <taxon>Saponaria</taxon>
    </lineage>
</organism>
<dbReference type="SMART" id="SM00353">
    <property type="entry name" value="HLH"/>
    <property type="match status" value="1"/>
</dbReference>
<name>A0AAW1M4G4_SAPOF</name>
<dbReference type="InterPro" id="IPR011598">
    <property type="entry name" value="bHLH_dom"/>
</dbReference>